<dbReference type="GeneID" id="36591754"/>
<accession>A0A2J6SWH1</accession>
<reference evidence="2 3" key="1">
    <citation type="submission" date="2016-04" db="EMBL/GenBank/DDBJ databases">
        <title>A degradative enzymes factory behind the ericoid mycorrhizal symbiosis.</title>
        <authorList>
            <consortium name="DOE Joint Genome Institute"/>
            <person name="Martino E."/>
            <person name="Morin E."/>
            <person name="Grelet G."/>
            <person name="Kuo A."/>
            <person name="Kohler A."/>
            <person name="Daghino S."/>
            <person name="Barry K."/>
            <person name="Choi C."/>
            <person name="Cichocki N."/>
            <person name="Clum A."/>
            <person name="Copeland A."/>
            <person name="Hainaut M."/>
            <person name="Haridas S."/>
            <person name="Labutti K."/>
            <person name="Lindquist E."/>
            <person name="Lipzen A."/>
            <person name="Khouja H.-R."/>
            <person name="Murat C."/>
            <person name="Ohm R."/>
            <person name="Olson A."/>
            <person name="Spatafora J."/>
            <person name="Veneault-Fourrey C."/>
            <person name="Henrissat B."/>
            <person name="Grigoriev I."/>
            <person name="Martin F."/>
            <person name="Perotto S."/>
        </authorList>
    </citation>
    <scope>NUCLEOTIDE SEQUENCE [LARGE SCALE GENOMIC DNA]</scope>
    <source>
        <strain evidence="2 3">E</strain>
    </source>
</reference>
<dbReference type="OrthoDB" id="3553280at2759"/>
<organism evidence="2 3">
    <name type="scientific">Hyaloscypha bicolor E</name>
    <dbReference type="NCBI Taxonomy" id="1095630"/>
    <lineage>
        <taxon>Eukaryota</taxon>
        <taxon>Fungi</taxon>
        <taxon>Dikarya</taxon>
        <taxon>Ascomycota</taxon>
        <taxon>Pezizomycotina</taxon>
        <taxon>Leotiomycetes</taxon>
        <taxon>Helotiales</taxon>
        <taxon>Hyaloscyphaceae</taxon>
        <taxon>Hyaloscypha</taxon>
        <taxon>Hyaloscypha bicolor</taxon>
    </lineage>
</organism>
<dbReference type="AlphaFoldDB" id="A0A2J6SWH1"/>
<keyword evidence="3" id="KW-1185">Reference proteome</keyword>
<dbReference type="RefSeq" id="XP_024732005.1">
    <property type="nucleotide sequence ID" value="XM_024883677.1"/>
</dbReference>
<dbReference type="EMBL" id="KZ613856">
    <property type="protein sequence ID" value="PMD55101.1"/>
    <property type="molecule type" value="Genomic_DNA"/>
</dbReference>
<name>A0A2J6SWH1_9HELO</name>
<gene>
    <name evidence="2" type="ORF">K444DRAFT_633956</name>
</gene>
<feature type="region of interest" description="Disordered" evidence="1">
    <location>
        <begin position="93"/>
        <end position="150"/>
    </location>
</feature>
<proteinExistence type="predicted"/>
<feature type="compositionally biased region" description="Basic and acidic residues" evidence="1">
    <location>
        <begin position="103"/>
        <end position="118"/>
    </location>
</feature>
<evidence type="ECO:0000256" key="1">
    <source>
        <dbReference type="SAM" id="MobiDB-lite"/>
    </source>
</evidence>
<dbReference type="InParanoid" id="A0A2J6SWH1"/>
<feature type="compositionally biased region" description="Acidic residues" evidence="1">
    <location>
        <begin position="131"/>
        <end position="141"/>
    </location>
</feature>
<protein>
    <submittedName>
        <fullName evidence="2">Uncharacterized protein</fullName>
    </submittedName>
</protein>
<feature type="compositionally biased region" description="Low complexity" evidence="1">
    <location>
        <begin position="24"/>
        <end position="39"/>
    </location>
</feature>
<sequence length="150" mass="17284">MNNVYTYDEKAAYDERYRFRHTKTTSYSSNSSTSSSNSCNDEKCDDCNTNNSRPHSYPAVPRLHGERRVRFMVEKPLPPGWVTNWNWEVAQKRGKSGAGFGGREAKDKKRARREREDAWWANGGQGLVPYDSDDEEDGYDEAAEKEKEES</sequence>
<feature type="region of interest" description="Disordered" evidence="1">
    <location>
        <begin position="22"/>
        <end position="63"/>
    </location>
</feature>
<dbReference type="Proteomes" id="UP000235371">
    <property type="component" value="Unassembled WGS sequence"/>
</dbReference>
<evidence type="ECO:0000313" key="3">
    <source>
        <dbReference type="Proteomes" id="UP000235371"/>
    </source>
</evidence>
<evidence type="ECO:0000313" key="2">
    <source>
        <dbReference type="EMBL" id="PMD55101.1"/>
    </source>
</evidence>